<dbReference type="EMBL" id="CP060202">
    <property type="protein sequence ID" value="QNH64035.1"/>
    <property type="molecule type" value="Genomic_DNA"/>
</dbReference>
<gene>
    <name evidence="1" type="ORF">H4317_01950</name>
</gene>
<evidence type="ECO:0000313" key="1">
    <source>
        <dbReference type="EMBL" id="QNH64035.1"/>
    </source>
</evidence>
<dbReference type="AlphaFoldDB" id="A0A7G7WCE2"/>
<accession>A0A7G7WCE2</accession>
<reference evidence="1 2" key="1">
    <citation type="submission" date="2020-08" db="EMBL/GenBank/DDBJ databases">
        <title>Hymenobacter sp. S2-20-2 genome sequencing.</title>
        <authorList>
            <person name="Jin L."/>
        </authorList>
    </citation>
    <scope>NUCLEOTIDE SEQUENCE [LARGE SCALE GENOMIC DNA]</scope>
    <source>
        <strain evidence="1 2">S2-20-2</strain>
    </source>
</reference>
<evidence type="ECO:0008006" key="3">
    <source>
        <dbReference type="Google" id="ProtNLM"/>
    </source>
</evidence>
<proteinExistence type="predicted"/>
<evidence type="ECO:0000313" key="2">
    <source>
        <dbReference type="Proteomes" id="UP000515489"/>
    </source>
</evidence>
<keyword evidence="2" id="KW-1185">Reference proteome</keyword>
<dbReference type="Proteomes" id="UP000515489">
    <property type="component" value="Chromosome"/>
</dbReference>
<dbReference type="KEGG" id="hsk:H4317_01950"/>
<sequence>MVVEQVRAELPELLAVAVVDVASGTSLAAYSGTAAIDPDTAASFNAEVVKLKLKAMTALQLADEQLDDILITLSSQLHLLQLSPDGRRFIYLVVAGQNTNLGIARAVLRGQIGQLSAPPVS</sequence>
<protein>
    <recommendedName>
        <fullName evidence="3">Roadblock/LC7 domain-containing protein</fullName>
    </recommendedName>
</protein>
<name>A0A7G7WCE2_9BACT</name>
<organism evidence="1 2">
    <name type="scientific">Hymenobacter sediminicola</name>
    <dbReference type="NCBI Taxonomy" id="2761579"/>
    <lineage>
        <taxon>Bacteria</taxon>
        <taxon>Pseudomonadati</taxon>
        <taxon>Bacteroidota</taxon>
        <taxon>Cytophagia</taxon>
        <taxon>Cytophagales</taxon>
        <taxon>Hymenobacteraceae</taxon>
        <taxon>Hymenobacter</taxon>
    </lineage>
</organism>